<gene>
    <name evidence="1" type="ORF">LTR37_002670</name>
</gene>
<reference evidence="1" key="1">
    <citation type="submission" date="2023-07" db="EMBL/GenBank/DDBJ databases">
        <title>Black Yeasts Isolated from many extreme environments.</title>
        <authorList>
            <person name="Coleine C."/>
            <person name="Stajich J.E."/>
            <person name="Selbmann L."/>
        </authorList>
    </citation>
    <scope>NUCLEOTIDE SEQUENCE</scope>
    <source>
        <strain evidence="1">CCFEE 5714</strain>
    </source>
</reference>
<proteinExistence type="predicted"/>
<comment type="caution">
    <text evidence="1">The sequence shown here is derived from an EMBL/GenBank/DDBJ whole genome shotgun (WGS) entry which is preliminary data.</text>
</comment>
<keyword evidence="2" id="KW-1185">Reference proteome</keyword>
<sequence>MVKKIELLVHAGAPSGRKDDDKYKAQAEAYLAFNGRVLDVPSSRASPTDLPNKGQDDRAGNVFLAMDRGDTAVLKHAPTVYLDDTQLAYTALDSQLLTSSLALPLDSPPGFAGRASCRSPNSQQNFERGERRSESRETASSAHKSSLSQDWAVKKRRGEDEAVQASNPGHYEPHAQDKAGDAHPPSQSSYLRSPVLDRSSKKQKVNNINHHPTAVPALPPYISLPENGRAGIAYVGEKPITSPEQAIPATTHASQQSGGGDESTSELPTSYSLGDITSESSRARQGVSQRSVSDPGPLPASISPTAMRAVPTPNKVHGIPKHAATQPAKDTHRAESSTNVPAHINDEVTTSKTEKQANDKQKGAPTHPDDQVTTSKTVKQANGRQKGVSTGLAAPQAKPQQLSPIPVERVRLLSTLSTTIKPPGPAASLEKYTTHVTDALRHLVENPDISHSYKPVSVARELRPLERGYWLIDCSPWDLELQIHFWQSLAKFIGDGRMGWGVWCTREQEGCSQSGESRIDTENRVNDGSRGNNGGAMQQLGIGNVKVFCWGEVVKHVFLLLYIASKSKVRKEGLQWIDAAEKVVVQMRTM</sequence>
<evidence type="ECO:0000313" key="1">
    <source>
        <dbReference type="EMBL" id="KAK3722237.1"/>
    </source>
</evidence>
<name>A0ACC3NSC7_9PEZI</name>
<dbReference type="Proteomes" id="UP001281147">
    <property type="component" value="Unassembled WGS sequence"/>
</dbReference>
<dbReference type="EMBL" id="JAUTXU010000014">
    <property type="protein sequence ID" value="KAK3722237.1"/>
    <property type="molecule type" value="Genomic_DNA"/>
</dbReference>
<protein>
    <submittedName>
        <fullName evidence="1">Uncharacterized protein</fullName>
    </submittedName>
</protein>
<accession>A0ACC3NSC7</accession>
<organism evidence="1 2">
    <name type="scientific">Vermiconidia calcicola</name>
    <dbReference type="NCBI Taxonomy" id="1690605"/>
    <lineage>
        <taxon>Eukaryota</taxon>
        <taxon>Fungi</taxon>
        <taxon>Dikarya</taxon>
        <taxon>Ascomycota</taxon>
        <taxon>Pezizomycotina</taxon>
        <taxon>Dothideomycetes</taxon>
        <taxon>Dothideomycetidae</taxon>
        <taxon>Mycosphaerellales</taxon>
        <taxon>Extremaceae</taxon>
        <taxon>Vermiconidia</taxon>
    </lineage>
</organism>
<evidence type="ECO:0000313" key="2">
    <source>
        <dbReference type="Proteomes" id="UP001281147"/>
    </source>
</evidence>